<evidence type="ECO:0000313" key="4">
    <source>
        <dbReference type="Proteomes" id="UP001214043"/>
    </source>
</evidence>
<proteinExistence type="predicted"/>
<dbReference type="SUPFAM" id="SSF48452">
    <property type="entry name" value="TPR-like"/>
    <property type="match status" value="2"/>
</dbReference>
<keyword evidence="4" id="KW-1185">Reference proteome</keyword>
<feature type="region of interest" description="Disordered" evidence="1">
    <location>
        <begin position="489"/>
        <end position="529"/>
    </location>
</feature>
<dbReference type="EMBL" id="CP118166">
    <property type="protein sequence ID" value="WDI32244.1"/>
    <property type="molecule type" value="Genomic_DNA"/>
</dbReference>
<keyword evidence="2" id="KW-0732">Signal</keyword>
<dbReference type="Proteomes" id="UP001214043">
    <property type="component" value="Chromosome"/>
</dbReference>
<evidence type="ECO:0008006" key="5">
    <source>
        <dbReference type="Google" id="ProtNLM"/>
    </source>
</evidence>
<feature type="compositionally biased region" description="Polar residues" evidence="1">
    <location>
        <begin position="497"/>
        <end position="507"/>
    </location>
</feature>
<feature type="compositionally biased region" description="Acidic residues" evidence="1">
    <location>
        <begin position="509"/>
        <end position="529"/>
    </location>
</feature>
<reference evidence="3" key="1">
    <citation type="submission" date="2023-02" db="EMBL/GenBank/DDBJ databases">
        <title>Genome sequence of Hyphococcus flavus.</title>
        <authorList>
            <person name="Rong J.-C."/>
            <person name="Zhao Q."/>
            <person name="Yi M."/>
            <person name="Wu J.-Y."/>
        </authorList>
    </citation>
    <scope>NUCLEOTIDE SEQUENCE</scope>
    <source>
        <strain evidence="3">MCCC 1K03223</strain>
    </source>
</reference>
<dbReference type="InterPro" id="IPR011990">
    <property type="entry name" value="TPR-like_helical_dom_sf"/>
</dbReference>
<dbReference type="RefSeq" id="WP_274494162.1">
    <property type="nucleotide sequence ID" value="NZ_CP118166.1"/>
</dbReference>
<protein>
    <recommendedName>
        <fullName evidence="5">Tetratricopeptide repeat protein</fullName>
    </recommendedName>
</protein>
<dbReference type="KEGG" id="hfl:PUV54_03430"/>
<evidence type="ECO:0000256" key="2">
    <source>
        <dbReference type="SAM" id="SignalP"/>
    </source>
</evidence>
<evidence type="ECO:0000256" key="1">
    <source>
        <dbReference type="SAM" id="MobiDB-lite"/>
    </source>
</evidence>
<organism evidence="3 4">
    <name type="scientific">Hyphococcus flavus</name>
    <dbReference type="NCBI Taxonomy" id="1866326"/>
    <lineage>
        <taxon>Bacteria</taxon>
        <taxon>Pseudomonadati</taxon>
        <taxon>Pseudomonadota</taxon>
        <taxon>Alphaproteobacteria</taxon>
        <taxon>Parvularculales</taxon>
        <taxon>Parvularculaceae</taxon>
        <taxon>Hyphococcus</taxon>
    </lineage>
</organism>
<gene>
    <name evidence="3" type="ORF">PUV54_03430</name>
</gene>
<feature type="signal peptide" evidence="2">
    <location>
        <begin position="1"/>
        <end position="31"/>
    </location>
</feature>
<dbReference type="AlphaFoldDB" id="A0AAE9ZCF0"/>
<feature type="chain" id="PRO_5041902368" description="Tetratricopeptide repeat protein" evidence="2">
    <location>
        <begin position="32"/>
        <end position="529"/>
    </location>
</feature>
<evidence type="ECO:0000313" key="3">
    <source>
        <dbReference type="EMBL" id="WDI32244.1"/>
    </source>
</evidence>
<accession>A0AAE9ZCF0</accession>
<sequence>MRGNYRNLCLTAAASVSALLMTGVTTAPAYAQQSQCDAEEGGPSATLSPRIGLAIQDLYVMMQEERWAEALAGFNELIANRGDGMSAYERSTVLELRANVKVNMDNYRGALQDMQAALNANGLPPSRNNQLRYFIAQLNFQMEDYQTAISGLNQWIRTAQQCGVSVDPNAYYLLGAAYVSINPPNYNAAESPIEQALAGSTESRKNYYDLANLVYSELRRTTKRIDLLERMINLWPGEKSYWTQLSGAYSQTNRDREAFSVLEVAYRAGLLDSESEIITLVQYYSFFENPYRGAVMLDREMNAGNVDRDQDNLILLSQLWSQAREHKRSIPILREAARASGDGELFYRLGQVLLADEQYSAAQTALQNALNRGGLESNDTGDAWLLLGTARFSQAGPSDTGRWRSARQAFRNAQRYRNAAQRASEWIAYINAVENTYWDGLDLDYQQRMEECVADIARFERDRRIRDLQNREDDPAELQREQERIAECEALEASGLPSRQRNSSGGDASSEDDNQESAPAEDESATNEE</sequence>
<name>A0AAE9ZCF0_9PROT</name>
<dbReference type="Gene3D" id="1.25.40.10">
    <property type="entry name" value="Tetratricopeptide repeat domain"/>
    <property type="match status" value="3"/>
</dbReference>